<organism evidence="2 3">
    <name type="scientific">Rhodanobacter aciditrophus</name>
    <dbReference type="NCBI Taxonomy" id="1623218"/>
    <lineage>
        <taxon>Bacteria</taxon>
        <taxon>Pseudomonadati</taxon>
        <taxon>Pseudomonadota</taxon>
        <taxon>Gammaproteobacteria</taxon>
        <taxon>Lysobacterales</taxon>
        <taxon>Rhodanobacteraceae</taxon>
        <taxon>Rhodanobacter</taxon>
    </lineage>
</organism>
<sequence length="139" mass="13897">MDIQELNNNGYVSPVSSQTSTGTTASSATTSVAPTSVDVSVEISPQAQQLALESIQQTTVTQASDISTLADSTVADPTSESQFGTNATVNNSALAAEVSGTSGATLNGTPSNSSQSASVASQYNVSPDTALGQTIDFSA</sequence>
<proteinExistence type="predicted"/>
<gene>
    <name evidence="2" type="ORF">ACFQ45_05450</name>
</gene>
<feature type="compositionally biased region" description="Low complexity" evidence="1">
    <location>
        <begin position="111"/>
        <end position="120"/>
    </location>
</feature>
<dbReference type="Proteomes" id="UP001597059">
    <property type="component" value="Unassembled WGS sequence"/>
</dbReference>
<keyword evidence="3" id="KW-1185">Reference proteome</keyword>
<protein>
    <submittedName>
        <fullName evidence="2">Uncharacterized protein</fullName>
    </submittedName>
</protein>
<feature type="compositionally biased region" description="Polar residues" evidence="1">
    <location>
        <begin position="101"/>
        <end position="110"/>
    </location>
</feature>
<dbReference type="RefSeq" id="WP_377365974.1">
    <property type="nucleotide sequence ID" value="NZ_JBHTMN010000007.1"/>
</dbReference>
<feature type="compositionally biased region" description="Low complexity" evidence="1">
    <location>
        <begin position="15"/>
        <end position="33"/>
    </location>
</feature>
<evidence type="ECO:0000313" key="3">
    <source>
        <dbReference type="Proteomes" id="UP001597059"/>
    </source>
</evidence>
<accession>A0ABW4AZP9</accession>
<feature type="region of interest" description="Disordered" evidence="1">
    <location>
        <begin position="101"/>
        <end position="120"/>
    </location>
</feature>
<name>A0ABW4AZP9_9GAMM</name>
<evidence type="ECO:0000256" key="1">
    <source>
        <dbReference type="SAM" id="MobiDB-lite"/>
    </source>
</evidence>
<feature type="region of interest" description="Disordered" evidence="1">
    <location>
        <begin position="1"/>
        <end position="33"/>
    </location>
</feature>
<dbReference type="EMBL" id="JBHTMN010000007">
    <property type="protein sequence ID" value="MFD1382798.1"/>
    <property type="molecule type" value="Genomic_DNA"/>
</dbReference>
<evidence type="ECO:0000313" key="2">
    <source>
        <dbReference type="EMBL" id="MFD1382798.1"/>
    </source>
</evidence>
<comment type="caution">
    <text evidence="2">The sequence shown here is derived from an EMBL/GenBank/DDBJ whole genome shotgun (WGS) entry which is preliminary data.</text>
</comment>
<feature type="compositionally biased region" description="Polar residues" evidence="1">
    <location>
        <begin position="1"/>
        <end position="11"/>
    </location>
</feature>
<reference evidence="3" key="1">
    <citation type="journal article" date="2019" name="Int. J. Syst. Evol. Microbiol.">
        <title>The Global Catalogue of Microorganisms (GCM) 10K type strain sequencing project: providing services to taxonomists for standard genome sequencing and annotation.</title>
        <authorList>
            <consortium name="The Broad Institute Genomics Platform"/>
            <consortium name="The Broad Institute Genome Sequencing Center for Infectious Disease"/>
            <person name="Wu L."/>
            <person name="Ma J."/>
        </authorList>
    </citation>
    <scope>NUCLEOTIDE SEQUENCE [LARGE SCALE GENOMIC DNA]</scope>
    <source>
        <strain evidence="3">JCM 30774</strain>
    </source>
</reference>